<protein>
    <recommendedName>
        <fullName evidence="2">FANCI helical domain-containing protein</fullName>
    </recommendedName>
</protein>
<gene>
    <name evidence="3" type="ORF">PFISCL1PPCAC_22338</name>
</gene>
<comment type="caution">
    <text evidence="3">The sequence shown here is derived from an EMBL/GenBank/DDBJ whole genome shotgun (WGS) entry which is preliminary data.</text>
</comment>
<reference evidence="3" key="1">
    <citation type="submission" date="2023-10" db="EMBL/GenBank/DDBJ databases">
        <title>Genome assembly of Pristionchus species.</title>
        <authorList>
            <person name="Yoshida K."/>
            <person name="Sommer R.J."/>
        </authorList>
    </citation>
    <scope>NUCLEOTIDE SEQUENCE</scope>
    <source>
        <strain evidence="3">RS5133</strain>
    </source>
</reference>
<accession>A0AAV5WJE6</accession>
<evidence type="ECO:0000313" key="3">
    <source>
        <dbReference type="EMBL" id="GMT31041.1"/>
    </source>
</evidence>
<keyword evidence="4" id="KW-1185">Reference proteome</keyword>
<evidence type="ECO:0000259" key="2">
    <source>
        <dbReference type="Pfam" id="PF14680"/>
    </source>
</evidence>
<sequence>MAFTQSAAGTQGGTQKGNSIADYIRNLNVQAQKLTSNDASQVDIARFDKAIESLGGNNCTRLSKLVAHLCAEASADDCKYLAECARLFFAICDVCTKDVHEVRLFYLSKILDHLFTKRAHLTAFVDLYNIFSAQSGKMSVDQVVSLLDTVTAKVKTATETAINDQWRECTAVVVGRLLERADGSDKTGPQIASSLLGRWLRESKNTTVFSKVVTIIEKCGASHVLRAYIQGDLQKALDSFETLGEEEKREWSLRTIEVMDKSEDESKSEKGARERLIKALIDVWSSPEKRVEEGQGDSFSQPKHSDSLNPSIVAFHRVIETHAVVGKQIMTLFKADRARVLSSQFGFAALISVVATDRQGAAALAELKKCIGQLFRMEGDLMVTGWIAECMGGVTETLTNQMHVFVRRLVADPELWHLLSPPLLRVGYALLETGQGNVPLAISDGRIANGPRVWMLAAEVIKRVVVAKPASISVGPSLLQLVEAITSATSSNAALVLVDVLVEVVKEHSADVLNNTKVLESISEYASRLRRDVSISLIRSLLPIFHQRVHLREALMMVLKKDLLHDKTVACAVPLLLLLFHSLSRSGGANSSQRSQFSQSFATFSSQSLAGMGTSRPRDSALCLQIIGCLRRCLTQSASLKAALYMGLAHAITRDTAATASPCLDLLLGHSTSMPDWRIEEVVQSTDSLCQLKEALPQFVYALNSVTNSLVSAPPDVCATQQVGDALLEQATAVLNGWAKRAAERELDELALDKVSNWNRSTRDGRATVLFGECMKGVYDALIGYLWMRVSALGGDEELEWLNAVLKKKKALKDLMNEVMVKRKDVRQKGDNGEKVKETVQIDEKSCEVPVPMSTLADILEELVGKEDQRPNLEGLDLLAWTVEKTKASAESLDKPQHTEVHERTSTGSVIAVARWLLILYKGGDECSPWLQGLESASAMKTAAIVAYSHLLNWLLSRHTKRIEKIATIWRRGGNEENAGGMNGELMRHINLIVSKLLPALLGMVKSVDDQEDEGAEREREKRKEGRAELEAQIKTLLRIVEHLLSFTTNPKSPATTFKFCVTKLLKGDSSAVNNSVLREIFRLMKLAALRSPHEDGYIDKVLESLGSQVISVLNDEVLEDTLDCVSPISSVVIVDFLIATMEDDLDKMRSLTAFTAHYASDEEMVSKILGAVASRAVICVRRLASLMPLHDRGIAKDKLTVLLTACFTALDELFKKLHDVSKPFKIKEWKMLSTAHSLVSSLSKLLVKVDENVGVLNKEDEGKKKRPKSKYAKTKKEETLFIKFVRAREGVQSRALILSKTLDDGKFNLQVKNNAIGMRDFRIDAKLISESIKRSAEMDESMAETTMTGQSERKKKKRNSDENQRPGSPVI</sequence>
<dbReference type="GO" id="GO:0070182">
    <property type="term" value="F:DNA polymerase binding"/>
    <property type="evidence" value="ECO:0007669"/>
    <property type="project" value="TreeGrafter"/>
</dbReference>
<feature type="domain" description="FANCI helical" evidence="2">
    <location>
        <begin position="595"/>
        <end position="816"/>
    </location>
</feature>
<feature type="region of interest" description="Disordered" evidence="1">
    <location>
        <begin position="1335"/>
        <end position="1372"/>
    </location>
</feature>
<dbReference type="PANTHER" id="PTHR21818:SF0">
    <property type="entry name" value="FANCONI ANEMIA GROUP I PROTEIN"/>
    <property type="match status" value="1"/>
</dbReference>
<dbReference type="PANTHER" id="PTHR21818">
    <property type="entry name" value="BC025462 PROTEIN"/>
    <property type="match status" value="1"/>
</dbReference>
<dbReference type="InterPro" id="IPR029312">
    <property type="entry name" value="FANCI_HD2"/>
</dbReference>
<dbReference type="Proteomes" id="UP001432322">
    <property type="component" value="Unassembled WGS sequence"/>
</dbReference>
<proteinExistence type="predicted"/>
<name>A0AAV5WJE6_9BILA</name>
<dbReference type="EMBL" id="BTSY01000005">
    <property type="protein sequence ID" value="GMT31041.1"/>
    <property type="molecule type" value="Genomic_DNA"/>
</dbReference>
<dbReference type="Pfam" id="PF14680">
    <property type="entry name" value="FANCI_HD2"/>
    <property type="match status" value="1"/>
</dbReference>
<evidence type="ECO:0000256" key="1">
    <source>
        <dbReference type="SAM" id="MobiDB-lite"/>
    </source>
</evidence>
<dbReference type="GO" id="GO:0006281">
    <property type="term" value="P:DNA repair"/>
    <property type="evidence" value="ECO:0007669"/>
    <property type="project" value="InterPro"/>
</dbReference>
<evidence type="ECO:0000313" key="4">
    <source>
        <dbReference type="Proteomes" id="UP001432322"/>
    </source>
</evidence>
<dbReference type="InterPro" id="IPR026171">
    <property type="entry name" value="FANCI"/>
</dbReference>
<organism evidence="3 4">
    <name type="scientific">Pristionchus fissidentatus</name>
    <dbReference type="NCBI Taxonomy" id="1538716"/>
    <lineage>
        <taxon>Eukaryota</taxon>
        <taxon>Metazoa</taxon>
        <taxon>Ecdysozoa</taxon>
        <taxon>Nematoda</taxon>
        <taxon>Chromadorea</taxon>
        <taxon>Rhabditida</taxon>
        <taxon>Rhabditina</taxon>
        <taxon>Diplogasteromorpha</taxon>
        <taxon>Diplogasteroidea</taxon>
        <taxon>Neodiplogasteridae</taxon>
        <taxon>Pristionchus</taxon>
    </lineage>
</organism>